<dbReference type="Pfam" id="PF12680">
    <property type="entry name" value="SnoaL_2"/>
    <property type="match status" value="1"/>
</dbReference>
<protein>
    <submittedName>
        <fullName evidence="2">Ketosteroid isomerase</fullName>
    </submittedName>
</protein>
<dbReference type="STRING" id="549789.NIES30_07200"/>
<dbReference type="EMBL" id="MRCG01000003">
    <property type="protein sequence ID" value="OKH49613.1"/>
    <property type="molecule type" value="Genomic_DNA"/>
</dbReference>
<comment type="caution">
    <text evidence="2">The sequence shown here is derived from an EMBL/GenBank/DDBJ whole genome shotgun (WGS) entry which is preliminary data.</text>
</comment>
<gene>
    <name evidence="2" type="ORF">NIES30_07200</name>
</gene>
<dbReference type="SUPFAM" id="SSF54427">
    <property type="entry name" value="NTF2-like"/>
    <property type="match status" value="1"/>
</dbReference>
<dbReference type="AlphaFoldDB" id="A0A1U7J8F7"/>
<dbReference type="OrthoDB" id="530488at2"/>
<organism evidence="2 3">
    <name type="scientific">Phormidium tenue NIES-30</name>
    <dbReference type="NCBI Taxonomy" id="549789"/>
    <lineage>
        <taxon>Bacteria</taxon>
        <taxon>Bacillati</taxon>
        <taxon>Cyanobacteriota</taxon>
        <taxon>Cyanophyceae</taxon>
        <taxon>Oscillatoriophycideae</taxon>
        <taxon>Oscillatoriales</taxon>
        <taxon>Oscillatoriaceae</taxon>
        <taxon>Phormidium</taxon>
    </lineage>
</organism>
<accession>A0A1U7J8F7</accession>
<dbReference type="Gene3D" id="3.10.450.50">
    <property type="match status" value="1"/>
</dbReference>
<reference evidence="2 3" key="1">
    <citation type="submission" date="2016-11" db="EMBL/GenBank/DDBJ databases">
        <title>Draft Genome Sequences of Nine Cyanobacterial Strains from Diverse Habitats.</title>
        <authorList>
            <person name="Zhu T."/>
            <person name="Hou S."/>
            <person name="Lu X."/>
            <person name="Hess W.R."/>
        </authorList>
    </citation>
    <scope>NUCLEOTIDE SEQUENCE [LARGE SCALE GENOMIC DNA]</scope>
    <source>
        <strain evidence="2 3">NIES-30</strain>
    </source>
</reference>
<dbReference type="Proteomes" id="UP000185557">
    <property type="component" value="Unassembled WGS sequence"/>
</dbReference>
<evidence type="ECO:0000313" key="3">
    <source>
        <dbReference type="Proteomes" id="UP000185557"/>
    </source>
</evidence>
<keyword evidence="3" id="KW-1185">Reference proteome</keyword>
<feature type="domain" description="SnoaL-like" evidence="1">
    <location>
        <begin position="17"/>
        <end position="119"/>
    </location>
</feature>
<dbReference type="InterPro" id="IPR037401">
    <property type="entry name" value="SnoaL-like"/>
</dbReference>
<sequence>MPEASVQTLRVAEVAFQAFTQGLASGEWSPFLDQLSDDFTFWFPAGSFKGLNHGKEKAKAFFELASSLFPEGLTLTILQVVSNSTTVVFEVRSSGLMAGHPYENQAAIAFDVRDNKICAYREYLGVVFQLGQ</sequence>
<evidence type="ECO:0000313" key="2">
    <source>
        <dbReference type="EMBL" id="OKH49613.1"/>
    </source>
</evidence>
<keyword evidence="2" id="KW-0413">Isomerase</keyword>
<proteinExistence type="predicted"/>
<dbReference type="RefSeq" id="WP_073607721.1">
    <property type="nucleotide sequence ID" value="NZ_MRCG01000003.1"/>
</dbReference>
<evidence type="ECO:0000259" key="1">
    <source>
        <dbReference type="Pfam" id="PF12680"/>
    </source>
</evidence>
<name>A0A1U7J8F7_9CYAN</name>
<dbReference type="InterPro" id="IPR032710">
    <property type="entry name" value="NTF2-like_dom_sf"/>
</dbReference>
<dbReference type="GO" id="GO:0016853">
    <property type="term" value="F:isomerase activity"/>
    <property type="evidence" value="ECO:0007669"/>
    <property type="project" value="UniProtKB-KW"/>
</dbReference>